<dbReference type="Gene3D" id="2.60.40.10">
    <property type="entry name" value="Immunoglobulins"/>
    <property type="match status" value="1"/>
</dbReference>
<organism evidence="2 3">
    <name type="scientific">Dreissena polymorpha</name>
    <name type="common">Zebra mussel</name>
    <name type="synonym">Mytilus polymorpha</name>
    <dbReference type="NCBI Taxonomy" id="45954"/>
    <lineage>
        <taxon>Eukaryota</taxon>
        <taxon>Metazoa</taxon>
        <taxon>Spiralia</taxon>
        <taxon>Lophotrochozoa</taxon>
        <taxon>Mollusca</taxon>
        <taxon>Bivalvia</taxon>
        <taxon>Autobranchia</taxon>
        <taxon>Heteroconchia</taxon>
        <taxon>Euheterodonta</taxon>
        <taxon>Imparidentia</taxon>
        <taxon>Neoheterodontei</taxon>
        <taxon>Myida</taxon>
        <taxon>Dreissenoidea</taxon>
        <taxon>Dreissenidae</taxon>
        <taxon>Dreissena</taxon>
    </lineage>
</organism>
<reference evidence="2" key="2">
    <citation type="submission" date="2020-11" db="EMBL/GenBank/DDBJ databases">
        <authorList>
            <person name="McCartney M.A."/>
            <person name="Auch B."/>
            <person name="Kono T."/>
            <person name="Mallez S."/>
            <person name="Becker A."/>
            <person name="Gohl D.M."/>
            <person name="Silverstein K.A.T."/>
            <person name="Koren S."/>
            <person name="Bechman K.B."/>
            <person name="Herman A."/>
            <person name="Abrahante J.E."/>
            <person name="Garbe J."/>
        </authorList>
    </citation>
    <scope>NUCLEOTIDE SEQUENCE</scope>
    <source>
        <strain evidence="2">Duluth1</strain>
        <tissue evidence="2">Whole animal</tissue>
    </source>
</reference>
<evidence type="ECO:0000313" key="3">
    <source>
        <dbReference type="Proteomes" id="UP000828390"/>
    </source>
</evidence>
<dbReference type="EMBL" id="JAIWYP010000002">
    <property type="protein sequence ID" value="KAH3864240.1"/>
    <property type="molecule type" value="Genomic_DNA"/>
</dbReference>
<keyword evidence="3" id="KW-1185">Reference proteome</keyword>
<dbReference type="AlphaFoldDB" id="A0A9D4RFB9"/>
<dbReference type="Pfam" id="PF00041">
    <property type="entry name" value="fn3"/>
    <property type="match status" value="1"/>
</dbReference>
<feature type="domain" description="Fibronectin type-III" evidence="1">
    <location>
        <begin position="7"/>
        <end position="100"/>
    </location>
</feature>
<dbReference type="InterPro" id="IPR036116">
    <property type="entry name" value="FN3_sf"/>
</dbReference>
<gene>
    <name evidence="2" type="ORF">DPMN_027256</name>
</gene>
<protein>
    <recommendedName>
        <fullName evidence="1">Fibronectin type-III domain-containing protein</fullName>
    </recommendedName>
</protein>
<dbReference type="SUPFAM" id="SSF49265">
    <property type="entry name" value="Fibronectin type III"/>
    <property type="match status" value="1"/>
</dbReference>
<dbReference type="Proteomes" id="UP000828390">
    <property type="component" value="Unassembled WGS sequence"/>
</dbReference>
<accession>A0A9D4RFB9</accession>
<proteinExistence type="predicted"/>
<name>A0A9D4RFB9_DREPO</name>
<reference evidence="2" key="1">
    <citation type="journal article" date="2019" name="bioRxiv">
        <title>The Genome of the Zebra Mussel, Dreissena polymorpha: A Resource for Invasive Species Research.</title>
        <authorList>
            <person name="McCartney M.A."/>
            <person name="Auch B."/>
            <person name="Kono T."/>
            <person name="Mallez S."/>
            <person name="Zhang Y."/>
            <person name="Obille A."/>
            <person name="Becker A."/>
            <person name="Abrahante J.E."/>
            <person name="Garbe J."/>
            <person name="Badalamenti J.P."/>
            <person name="Herman A."/>
            <person name="Mangelson H."/>
            <person name="Liachko I."/>
            <person name="Sullivan S."/>
            <person name="Sone E.D."/>
            <person name="Koren S."/>
            <person name="Silverstein K.A.T."/>
            <person name="Beckman K.B."/>
            <person name="Gohl D.M."/>
        </authorList>
    </citation>
    <scope>NUCLEOTIDE SEQUENCE</scope>
    <source>
        <strain evidence="2">Duluth1</strain>
        <tissue evidence="2">Whole animal</tissue>
    </source>
</reference>
<dbReference type="InterPro" id="IPR003961">
    <property type="entry name" value="FN3_dom"/>
</dbReference>
<sequence>MYSTIQAYDRIHVIDDSISENSFTVEWTLDNKAETPMVLNLLWRQENKIHWNSVSIPPNDTMFSLHGLQHGTKYEVKLLLRRTKEHATESDIIKTQTKNSS</sequence>
<dbReference type="PROSITE" id="PS50853">
    <property type="entry name" value="FN3"/>
    <property type="match status" value="1"/>
</dbReference>
<dbReference type="CDD" id="cd00063">
    <property type="entry name" value="FN3"/>
    <property type="match status" value="1"/>
</dbReference>
<dbReference type="InterPro" id="IPR013783">
    <property type="entry name" value="Ig-like_fold"/>
</dbReference>
<comment type="caution">
    <text evidence="2">The sequence shown here is derived from an EMBL/GenBank/DDBJ whole genome shotgun (WGS) entry which is preliminary data.</text>
</comment>
<evidence type="ECO:0000313" key="2">
    <source>
        <dbReference type="EMBL" id="KAH3864240.1"/>
    </source>
</evidence>
<evidence type="ECO:0000259" key="1">
    <source>
        <dbReference type="PROSITE" id="PS50853"/>
    </source>
</evidence>